<gene>
    <name evidence="2" type="ORF">C7M84_018784</name>
</gene>
<dbReference type="EMBL" id="QCYY01003449">
    <property type="protein sequence ID" value="ROT63333.1"/>
    <property type="molecule type" value="Genomic_DNA"/>
</dbReference>
<feature type="compositionally biased region" description="Basic residues" evidence="1">
    <location>
        <begin position="315"/>
        <end position="328"/>
    </location>
</feature>
<protein>
    <submittedName>
        <fullName evidence="2">Uncharacterized protein</fullName>
    </submittedName>
</protein>
<feature type="region of interest" description="Disordered" evidence="1">
    <location>
        <begin position="973"/>
        <end position="1032"/>
    </location>
</feature>
<proteinExistence type="predicted"/>
<evidence type="ECO:0000313" key="3">
    <source>
        <dbReference type="Proteomes" id="UP000283509"/>
    </source>
</evidence>
<dbReference type="STRING" id="6689.A0A3R7LSL4"/>
<feature type="compositionally biased region" description="Low complexity" evidence="1">
    <location>
        <begin position="584"/>
        <end position="600"/>
    </location>
</feature>
<accession>A0A3R7LSL4</accession>
<feature type="region of interest" description="Disordered" evidence="1">
    <location>
        <begin position="569"/>
        <end position="670"/>
    </location>
</feature>
<comment type="caution">
    <text evidence="2">The sequence shown here is derived from an EMBL/GenBank/DDBJ whole genome shotgun (WGS) entry which is preliminary data.</text>
</comment>
<feature type="compositionally biased region" description="Low complexity" evidence="1">
    <location>
        <begin position="37"/>
        <end position="54"/>
    </location>
</feature>
<feature type="compositionally biased region" description="Polar residues" evidence="1">
    <location>
        <begin position="373"/>
        <end position="383"/>
    </location>
</feature>
<feature type="compositionally biased region" description="Low complexity" evidence="1">
    <location>
        <begin position="104"/>
        <end position="138"/>
    </location>
</feature>
<dbReference type="AlphaFoldDB" id="A0A3R7LSL4"/>
<keyword evidence="3" id="KW-1185">Reference proteome</keyword>
<feature type="compositionally biased region" description="Low complexity" evidence="1">
    <location>
        <begin position="529"/>
        <end position="540"/>
    </location>
</feature>
<organism evidence="2 3">
    <name type="scientific">Penaeus vannamei</name>
    <name type="common">Whiteleg shrimp</name>
    <name type="synonym">Litopenaeus vannamei</name>
    <dbReference type="NCBI Taxonomy" id="6689"/>
    <lineage>
        <taxon>Eukaryota</taxon>
        <taxon>Metazoa</taxon>
        <taxon>Ecdysozoa</taxon>
        <taxon>Arthropoda</taxon>
        <taxon>Crustacea</taxon>
        <taxon>Multicrustacea</taxon>
        <taxon>Malacostraca</taxon>
        <taxon>Eumalacostraca</taxon>
        <taxon>Eucarida</taxon>
        <taxon>Decapoda</taxon>
        <taxon>Dendrobranchiata</taxon>
        <taxon>Penaeoidea</taxon>
        <taxon>Penaeidae</taxon>
        <taxon>Penaeus</taxon>
    </lineage>
</organism>
<name>A0A3R7LSL4_PENVA</name>
<feature type="region of interest" description="Disordered" evidence="1">
    <location>
        <begin position="512"/>
        <end position="540"/>
    </location>
</feature>
<evidence type="ECO:0000256" key="1">
    <source>
        <dbReference type="SAM" id="MobiDB-lite"/>
    </source>
</evidence>
<feature type="compositionally biased region" description="Basic and acidic residues" evidence="1">
    <location>
        <begin position="140"/>
        <end position="160"/>
    </location>
</feature>
<feature type="region of interest" description="Disordered" evidence="1">
    <location>
        <begin position="830"/>
        <end position="867"/>
    </location>
</feature>
<sequence>MYANWYCLCGFCRCPSRRARRPSGEASACGRSRRAGPTSRPKSKSPSLKSSRSRATAPSVAPRATTASHASWGRMPRSPWTRAAGPTRIWTPSDRRCGRSAAIGPRLPSGSRARPRGSARASTSISKRSTSLTRSWRSTVRREARETDPHGDGRGGERVVHVQLRRGPPAGPAHGPRLGHHLGALTWPRAPNNIDEKREAAGPGEGLMKEPPPPVAPQPPSVREDYDSSATASADEGQSGAGRDSPEKSLEDPCSSNVNSKDPPTIESILKAYNDPRDGLPPSDASTFDTQDTQCEGLDLSVRKRDRSPPPKQPPAHHAHPTHFHHPPQPHQPHQSHQPPPPPAGRPLSRDLPLTVRGGAELTITNKEPPPQAHSNSTPSYSKPPSHEPWAYADPRNKSPSAFISDARALPHPASSIMTNAEKPLHVGSITHGTPVNPPPIVSVPITQPARFDMMPKSGMGKEGGSITQGTPMHHEQKRISGNLYKDVVGVVYEPRPGSGVEIIPRPSLNPQYEREHSYRGPRPPISSAPPTTTYPYTNYPYATRPPYSESQISSRQIIANDYITSQQMHGRRAVSEKEALVSPAGGTTAPRATPATTARCQGPPPSAGSWRPGRSTRAPSTSGRWTTGPRSCEASTTGWPTAWTPESTTREAPREAPQGTARTSRPRSLRPRCITLSIGCPDLRLPQPPLVTLRPRLPRVTRRPRLTTSGLQNRQLEGFEKHFTDSVRNVRTIDRDKHDGRVPPPQGERGYYEAVDRHRIAKNPDGKANLEAEVARDMAACFRKDDPKNAQAQKHRNPDETMTAANLIDRIITQQINHNSGDCGTGGGGGGGGGGCSGGSSCGTSGAGGERGGSAGGGGGDQRTYRRDGEVALQVVELDKRVRSPAAPMNKEEVVMVEDGPEPRPPNPVNHKEGLGASLHAASHHPGSQPKSMQAHLDQMIHRELSSGDGRKMGGPHMPYSRSFEILRTEGRPLVGSGGPPAVTVSQVGYDPWKMRGHDKESGKERLESRSLTARRPPRRHPAPTTSLLNI</sequence>
<dbReference type="Proteomes" id="UP000283509">
    <property type="component" value="Unassembled WGS sequence"/>
</dbReference>
<feature type="compositionally biased region" description="Gly residues" evidence="1">
    <location>
        <begin position="830"/>
        <end position="862"/>
    </location>
</feature>
<reference evidence="2 3" key="1">
    <citation type="submission" date="2018-04" db="EMBL/GenBank/DDBJ databases">
        <authorList>
            <person name="Zhang X."/>
            <person name="Yuan J."/>
            <person name="Li F."/>
            <person name="Xiang J."/>
        </authorList>
    </citation>
    <scope>NUCLEOTIDE SEQUENCE [LARGE SCALE GENOMIC DNA]</scope>
    <source>
        <tissue evidence="2">Muscle</tissue>
    </source>
</reference>
<feature type="compositionally biased region" description="Low complexity" evidence="1">
    <location>
        <begin position="165"/>
        <end position="185"/>
    </location>
</feature>
<feature type="compositionally biased region" description="Polar residues" evidence="1">
    <location>
        <begin position="618"/>
        <end position="648"/>
    </location>
</feature>
<dbReference type="OrthoDB" id="10258692at2759"/>
<feature type="compositionally biased region" description="Pro residues" evidence="1">
    <location>
        <begin position="210"/>
        <end position="220"/>
    </location>
</feature>
<feature type="region of interest" description="Disordered" evidence="1">
    <location>
        <begin position="16"/>
        <end position="479"/>
    </location>
</feature>
<reference evidence="2 3" key="2">
    <citation type="submission" date="2019-01" db="EMBL/GenBank/DDBJ databases">
        <title>The decoding of complex shrimp genome reveals the adaptation for benthos swimmer, frequently molting mechanism and breeding impact on genome.</title>
        <authorList>
            <person name="Sun Y."/>
            <person name="Gao Y."/>
            <person name="Yu Y."/>
        </authorList>
    </citation>
    <scope>NUCLEOTIDE SEQUENCE [LARGE SCALE GENOMIC DNA]</scope>
    <source>
        <tissue evidence="2">Muscle</tissue>
    </source>
</reference>
<feature type="compositionally biased region" description="Basic and acidic residues" evidence="1">
    <location>
        <begin position="994"/>
        <end position="1010"/>
    </location>
</feature>
<evidence type="ECO:0000313" key="2">
    <source>
        <dbReference type="EMBL" id="ROT63333.1"/>
    </source>
</evidence>
<feature type="compositionally biased region" description="Polar residues" evidence="1">
    <location>
        <begin position="284"/>
        <end position="294"/>
    </location>
</feature>